<feature type="compositionally biased region" description="Low complexity" evidence="1">
    <location>
        <begin position="163"/>
        <end position="173"/>
    </location>
</feature>
<feature type="region of interest" description="Disordered" evidence="1">
    <location>
        <begin position="278"/>
        <end position="314"/>
    </location>
</feature>
<keyword evidence="3" id="KW-1185">Reference proteome</keyword>
<reference evidence="2 3" key="1">
    <citation type="submission" date="2024-03" db="EMBL/GenBank/DDBJ databases">
        <title>Aureococcus anophagefferens CCMP1851 and Kratosvirus quantuckense: Draft genome of a second virus-susceptible host strain in the model system.</title>
        <authorList>
            <person name="Chase E."/>
            <person name="Truchon A.R."/>
            <person name="Schepens W."/>
            <person name="Wilhelm S.W."/>
        </authorList>
    </citation>
    <scope>NUCLEOTIDE SEQUENCE [LARGE SCALE GENOMIC DNA]</scope>
    <source>
        <strain evidence="2 3">CCMP1851</strain>
    </source>
</reference>
<organism evidence="2 3">
    <name type="scientific">Aureococcus anophagefferens</name>
    <name type="common">Harmful bloom alga</name>
    <dbReference type="NCBI Taxonomy" id="44056"/>
    <lineage>
        <taxon>Eukaryota</taxon>
        <taxon>Sar</taxon>
        <taxon>Stramenopiles</taxon>
        <taxon>Ochrophyta</taxon>
        <taxon>Pelagophyceae</taxon>
        <taxon>Pelagomonadales</taxon>
        <taxon>Pelagomonadaceae</taxon>
        <taxon>Aureococcus</taxon>
    </lineage>
</organism>
<sequence>MTRAARLHVVRIVDELDRVALDDDDSEALRVARDGDLAAARRPGVAGATRAHHLASLVARVDRGVAGCNDVRAIAAAADALDAAAEQLDASGDAPLRPPLALARGAAPPRRSRSGAPGRDADFEARARARARLPDLARDFRQEAGAARNGRRRRSARRRPKKTSLAPPTPAAQQAALSLRKIQDAGLGDAARVAAALRGERGADLGLDEDALELVRRVGLPPKAADDAGRSAARRQGPAAPPRATRTGRRRATPRGLAELRRPARAFDRCLADLAAGDARGRRADDRAKREAARRRARANHGLAPDGKGEVRDLFDDGANLLGMLERRRVAIEGGDDDDFASDEGDDDWDD</sequence>
<feature type="compositionally biased region" description="Low complexity" evidence="1">
    <location>
        <begin position="99"/>
        <end position="118"/>
    </location>
</feature>
<feature type="region of interest" description="Disordered" evidence="1">
    <location>
        <begin position="90"/>
        <end position="173"/>
    </location>
</feature>
<feature type="compositionally biased region" description="Basic residues" evidence="1">
    <location>
        <begin position="149"/>
        <end position="162"/>
    </location>
</feature>
<accession>A0ABR1FH50</accession>
<feature type="compositionally biased region" description="Basic and acidic residues" evidence="1">
    <location>
        <begin position="279"/>
        <end position="291"/>
    </location>
</feature>
<evidence type="ECO:0000313" key="2">
    <source>
        <dbReference type="EMBL" id="KAK7230696.1"/>
    </source>
</evidence>
<feature type="compositionally biased region" description="Low complexity" evidence="1">
    <location>
        <begin position="230"/>
        <end position="245"/>
    </location>
</feature>
<comment type="caution">
    <text evidence="2">The sequence shown here is derived from an EMBL/GenBank/DDBJ whole genome shotgun (WGS) entry which is preliminary data.</text>
</comment>
<feature type="region of interest" description="Disordered" evidence="1">
    <location>
        <begin position="222"/>
        <end position="256"/>
    </location>
</feature>
<evidence type="ECO:0000256" key="1">
    <source>
        <dbReference type="SAM" id="MobiDB-lite"/>
    </source>
</evidence>
<name>A0ABR1FH50_AURAN</name>
<protein>
    <submittedName>
        <fullName evidence="2">Actin binding protein</fullName>
    </submittedName>
</protein>
<feature type="region of interest" description="Disordered" evidence="1">
    <location>
        <begin position="332"/>
        <end position="351"/>
    </location>
</feature>
<proteinExistence type="predicted"/>
<dbReference type="Proteomes" id="UP001363151">
    <property type="component" value="Unassembled WGS sequence"/>
</dbReference>
<feature type="compositionally biased region" description="Basic and acidic residues" evidence="1">
    <location>
        <begin position="119"/>
        <end position="142"/>
    </location>
</feature>
<dbReference type="EMBL" id="JBBJCI010000426">
    <property type="protein sequence ID" value="KAK7230696.1"/>
    <property type="molecule type" value="Genomic_DNA"/>
</dbReference>
<feature type="compositionally biased region" description="Acidic residues" evidence="1">
    <location>
        <begin position="334"/>
        <end position="351"/>
    </location>
</feature>
<evidence type="ECO:0000313" key="3">
    <source>
        <dbReference type="Proteomes" id="UP001363151"/>
    </source>
</evidence>
<gene>
    <name evidence="2" type="ORF">SO694_00078187</name>
</gene>